<keyword evidence="11" id="KW-0808">Transferase</keyword>
<dbReference type="InterPro" id="IPR025483">
    <property type="entry name" value="Lipase_euk"/>
</dbReference>
<dbReference type="EMBL" id="GEYN01000160">
    <property type="protein sequence ID" value="JAV01969.1"/>
    <property type="molecule type" value="mRNA"/>
</dbReference>
<proteinExistence type="evidence at transcript level"/>
<dbReference type="GeneID" id="105392920"/>
<feature type="signal peptide" evidence="9">
    <location>
        <begin position="1"/>
        <end position="19"/>
    </location>
</feature>
<accession>A0A1L8D684</accession>
<evidence type="ECO:0000256" key="5">
    <source>
        <dbReference type="ARBA" id="ARBA00023098"/>
    </source>
</evidence>
<dbReference type="Gene3D" id="3.40.50.1820">
    <property type="entry name" value="alpha/beta hydrolase"/>
    <property type="match status" value="1"/>
</dbReference>
<evidence type="ECO:0000256" key="3">
    <source>
        <dbReference type="ARBA" id="ARBA00022801"/>
    </source>
</evidence>
<evidence type="ECO:0000259" key="10">
    <source>
        <dbReference type="Pfam" id="PF04083"/>
    </source>
</evidence>
<feature type="active site" description="Nucleophile" evidence="8">
    <location>
        <position position="178"/>
    </location>
</feature>
<dbReference type="FunFam" id="3.40.50.1820:FF:000057">
    <property type="entry name" value="Lipase"/>
    <property type="match status" value="1"/>
</dbReference>
<evidence type="ECO:0000313" key="11">
    <source>
        <dbReference type="EMBL" id="JAV01969.1"/>
    </source>
</evidence>
<evidence type="ECO:0000256" key="8">
    <source>
        <dbReference type="PIRSR" id="PIRSR000862-1"/>
    </source>
</evidence>
<dbReference type="SUPFAM" id="SSF53474">
    <property type="entry name" value="alpha/beta-Hydrolases"/>
    <property type="match status" value="1"/>
</dbReference>
<dbReference type="InterPro" id="IPR006693">
    <property type="entry name" value="AB_hydrolase_lipase"/>
</dbReference>
<feature type="chain" id="PRO_5009875468" description="Lipase" evidence="9">
    <location>
        <begin position="20"/>
        <end position="412"/>
    </location>
</feature>
<dbReference type="KEGG" id="pxy:105392920"/>
<evidence type="ECO:0000256" key="6">
    <source>
        <dbReference type="ARBA" id="ARBA00023180"/>
    </source>
</evidence>
<dbReference type="PANTHER" id="PTHR11005">
    <property type="entry name" value="LYSOSOMAL ACID LIPASE-RELATED"/>
    <property type="match status" value="1"/>
</dbReference>
<keyword evidence="2 9" id="KW-0732">Signal</keyword>
<feature type="domain" description="Partial AB-hydrolase lipase" evidence="10">
    <location>
        <begin position="44"/>
        <end position="99"/>
    </location>
</feature>
<feature type="active site" description="Charge relay system" evidence="8">
    <location>
        <position position="356"/>
    </location>
</feature>
<evidence type="ECO:0000256" key="1">
    <source>
        <dbReference type="ARBA" id="ARBA00010701"/>
    </source>
</evidence>
<keyword evidence="5" id="KW-0443">Lipid metabolism</keyword>
<comment type="similarity">
    <text evidence="1 7">Belongs to the AB hydrolase superfamily. Lipase family.</text>
</comment>
<dbReference type="GO" id="GO:0016740">
    <property type="term" value="F:transferase activity"/>
    <property type="evidence" value="ECO:0007669"/>
    <property type="project" value="UniProtKB-KW"/>
</dbReference>
<dbReference type="AlphaFoldDB" id="A0A1L8D684"/>
<dbReference type="OrthoDB" id="9974421at2759"/>
<dbReference type="GO" id="GO:0016042">
    <property type="term" value="P:lipid catabolic process"/>
    <property type="evidence" value="ECO:0007669"/>
    <property type="project" value="UniProtKB-KW"/>
</dbReference>
<evidence type="ECO:0000256" key="7">
    <source>
        <dbReference type="PIRNR" id="PIRNR000862"/>
    </source>
</evidence>
<dbReference type="GO" id="GO:0016788">
    <property type="term" value="F:hydrolase activity, acting on ester bonds"/>
    <property type="evidence" value="ECO:0007669"/>
    <property type="project" value="InterPro"/>
</dbReference>
<name>A0A1L8D684_PLUXY</name>
<dbReference type="PIRSF" id="PIRSF000862">
    <property type="entry name" value="Steryl_ester_lip"/>
    <property type="match status" value="1"/>
</dbReference>
<reference evidence="11" key="1">
    <citation type="submission" date="2016-08" db="EMBL/GenBank/DDBJ databases">
        <title>Transcriptome of the diamond-back moth (Plutella xylostella).</title>
        <authorList>
            <person name="He P."/>
        </authorList>
    </citation>
    <scope>NUCLEOTIDE SEQUENCE</scope>
    <source>
        <strain evidence="11">Lab strain</strain>
        <tissue evidence="11">Multi</tissue>
    </source>
</reference>
<dbReference type="Pfam" id="PF04083">
    <property type="entry name" value="Abhydro_lipase"/>
    <property type="match status" value="1"/>
</dbReference>
<organism evidence="11">
    <name type="scientific">Plutella xylostella</name>
    <name type="common">Diamondback moth</name>
    <name type="synonym">Plutella maculipennis</name>
    <dbReference type="NCBI Taxonomy" id="51655"/>
    <lineage>
        <taxon>Eukaryota</taxon>
        <taxon>Metazoa</taxon>
        <taxon>Ecdysozoa</taxon>
        <taxon>Arthropoda</taxon>
        <taxon>Hexapoda</taxon>
        <taxon>Insecta</taxon>
        <taxon>Pterygota</taxon>
        <taxon>Neoptera</taxon>
        <taxon>Endopterygota</taxon>
        <taxon>Lepidoptera</taxon>
        <taxon>Glossata</taxon>
        <taxon>Ditrysia</taxon>
        <taxon>Yponomeutoidea</taxon>
        <taxon>Plutellidae</taxon>
        <taxon>Plutella</taxon>
    </lineage>
</organism>
<evidence type="ECO:0000256" key="2">
    <source>
        <dbReference type="ARBA" id="ARBA00022729"/>
    </source>
</evidence>
<evidence type="ECO:0000256" key="4">
    <source>
        <dbReference type="ARBA" id="ARBA00022963"/>
    </source>
</evidence>
<keyword evidence="6" id="KW-0325">Glycoprotein</keyword>
<sequence length="412" mass="46651">MNYIVLSLLVLSPIKSVISGNIFEAVKDQNLPLKQNDATVNNFTQVTRKLGYETTVFEITTEDGYISKMFRMHNPNCTEIKKKPIMLIHGLLESADAYLDLGPGAGLGYLTSDACYDVWFPNIRGNYYARAHKTLNPDTDREFWRFYGQEMAVYDIPAFIDFVLDKTGQKQLNLVTFSLSGGLFFMTTSDKPEYNDKVSLYIPLAPATRLKHSKSTLLRLLATGGSILDTLKPVTRLGEEILYRGSGVQSLMELLCSLPNVLKGPQTVCSGFIGLLDSFHPGSISAETDSRVYFHFPAGTSLKTLSWLGQLIEKKTYQKFDYGAKKNMELYQCETAPHYDVSKMTVPTVTFHGKHDHLVDSRDMKWLLRQMPNVLEYVVVDDPLWNHLDMVHGSDAPKLVYAKIMDYLKKYE</sequence>
<feature type="active site" description="Charge relay system" evidence="8">
    <location>
        <position position="387"/>
    </location>
</feature>
<keyword evidence="4 7" id="KW-0442">Lipid degradation</keyword>
<evidence type="ECO:0000256" key="9">
    <source>
        <dbReference type="SAM" id="SignalP"/>
    </source>
</evidence>
<keyword evidence="3 7" id="KW-0378">Hydrolase</keyword>
<dbReference type="InterPro" id="IPR029058">
    <property type="entry name" value="AB_hydrolase_fold"/>
</dbReference>
<protein>
    <recommendedName>
        <fullName evidence="7">Lipase</fullName>
    </recommendedName>
</protein>